<proteinExistence type="inferred from homology"/>
<dbReference type="Gene3D" id="2.60.120.200">
    <property type="match status" value="1"/>
</dbReference>
<evidence type="ECO:0000259" key="8">
    <source>
        <dbReference type="PROSITE" id="PS51762"/>
    </source>
</evidence>
<dbReference type="InterPro" id="IPR013320">
    <property type="entry name" value="ConA-like_dom_sf"/>
</dbReference>
<accession>A0ABZ0JXK5</accession>
<evidence type="ECO:0000256" key="1">
    <source>
        <dbReference type="ARBA" id="ARBA00006865"/>
    </source>
</evidence>
<comment type="similarity">
    <text evidence="1">Belongs to the glycosyl hydrolase 16 family.</text>
</comment>
<keyword evidence="10" id="KW-1185">Reference proteome</keyword>
<dbReference type="PRINTS" id="PR00737">
    <property type="entry name" value="GLHYDRLASE16"/>
</dbReference>
<organism evidence="9 10">
    <name type="scientific">Shewanella youngdeokensis</name>
    <dbReference type="NCBI Taxonomy" id="2999068"/>
    <lineage>
        <taxon>Bacteria</taxon>
        <taxon>Pseudomonadati</taxon>
        <taxon>Pseudomonadota</taxon>
        <taxon>Gammaproteobacteria</taxon>
        <taxon>Alteromonadales</taxon>
        <taxon>Shewanellaceae</taxon>
        <taxon>Shewanella</taxon>
    </lineage>
</organism>
<feature type="domain" description="GH16" evidence="8">
    <location>
        <begin position="54"/>
        <end position="308"/>
    </location>
</feature>
<evidence type="ECO:0000256" key="5">
    <source>
        <dbReference type="ARBA" id="ARBA00029722"/>
    </source>
</evidence>
<keyword evidence="4" id="KW-0326">Glycosidase</keyword>
<dbReference type="PANTHER" id="PTHR31062">
    <property type="entry name" value="XYLOGLUCAN ENDOTRANSGLUCOSYLASE/HYDROLASE PROTEIN 8-RELATED"/>
    <property type="match status" value="1"/>
</dbReference>
<evidence type="ECO:0000313" key="9">
    <source>
        <dbReference type="EMBL" id="WOT04903.1"/>
    </source>
</evidence>
<evidence type="ECO:0000256" key="6">
    <source>
        <dbReference type="ARBA" id="ARBA00029771"/>
    </source>
</evidence>
<dbReference type="InterPro" id="IPR008264">
    <property type="entry name" value="Beta_glucanase"/>
</dbReference>
<dbReference type="Pfam" id="PF00722">
    <property type="entry name" value="Glyco_hydro_16"/>
    <property type="match status" value="1"/>
</dbReference>
<gene>
    <name evidence="9" type="ORF">RGE70_16565</name>
</gene>
<dbReference type="SUPFAM" id="SSF49899">
    <property type="entry name" value="Concanavalin A-like lectins/glucanases"/>
    <property type="match status" value="1"/>
</dbReference>
<dbReference type="EMBL" id="CP136522">
    <property type="protein sequence ID" value="WOT04903.1"/>
    <property type="molecule type" value="Genomic_DNA"/>
</dbReference>
<evidence type="ECO:0000256" key="4">
    <source>
        <dbReference type="ARBA" id="ARBA00023295"/>
    </source>
</evidence>
<evidence type="ECO:0000256" key="3">
    <source>
        <dbReference type="ARBA" id="ARBA00022801"/>
    </source>
</evidence>
<evidence type="ECO:0000256" key="2">
    <source>
        <dbReference type="ARBA" id="ARBA00014569"/>
    </source>
</evidence>
<dbReference type="PROSITE" id="PS51762">
    <property type="entry name" value="GH16_2"/>
    <property type="match status" value="1"/>
</dbReference>
<sequence>MHYLSATNVARSALSLCGLTLLSYHNLLNAKPVQPALTISVAPSSVNLEIDLVSTTPNTTNKKTSNKRKPASRQSFADPLTHFDYEHWWPSNGWFNGHPFASRWQADAISHNSNGMQLMLNNRGSVDTPDWVSGEFRSRAYRGYGCYEISMKPVARSGVISSFFLYAGPHDIAPNGNGQHHEIDIEFLGDNTNFMQINFWRNGEPAAGKNALLIPLQFDAALDFHRYAIRWSAGKIKWYVDGLLVHQVNAKTNPYVPTTDESTMMTMMNIWATSNDIAAWAGEFDPAVPMSQSHYKDFSYTPLKQCQL</sequence>
<dbReference type="RefSeq" id="WP_310472543.1">
    <property type="nucleotide sequence ID" value="NZ_CP136522.1"/>
</dbReference>
<evidence type="ECO:0000256" key="7">
    <source>
        <dbReference type="ARBA" id="ARBA00031665"/>
    </source>
</evidence>
<dbReference type="InterPro" id="IPR044791">
    <property type="entry name" value="Beta-glucanase/XTH"/>
</dbReference>
<reference evidence="9 10" key="1">
    <citation type="submission" date="2023-10" db="EMBL/GenBank/DDBJ databases">
        <title>Complete genome sequence of Shewanella sp. DAU334.</title>
        <authorList>
            <person name="Lee Y.-S."/>
            <person name="Jeong H.-R."/>
            <person name="Hwang E.-J."/>
            <person name="Choi Y.-L."/>
            <person name="Kim G.-D."/>
        </authorList>
    </citation>
    <scope>NUCLEOTIDE SEQUENCE [LARGE SCALE GENOMIC DNA]</scope>
    <source>
        <strain evidence="9 10">DAU334</strain>
    </source>
</reference>
<name>A0ABZ0JXK5_9GAMM</name>
<keyword evidence="3" id="KW-0378">Hydrolase</keyword>
<evidence type="ECO:0000313" key="10">
    <source>
        <dbReference type="Proteomes" id="UP001529491"/>
    </source>
</evidence>
<protein>
    <recommendedName>
        <fullName evidence="2">Beta-glucanase</fullName>
    </recommendedName>
    <alternativeName>
        <fullName evidence="7">1,3-1,4-beta-D-glucan 4-glucanohydrolase</fullName>
    </alternativeName>
    <alternativeName>
        <fullName evidence="6">Endo-beta-1,3-1,4 glucanase</fullName>
    </alternativeName>
    <alternativeName>
        <fullName evidence="5">Lichenase</fullName>
    </alternativeName>
</protein>
<dbReference type="Proteomes" id="UP001529491">
    <property type="component" value="Chromosome"/>
</dbReference>
<dbReference type="InterPro" id="IPR000757">
    <property type="entry name" value="Beta-glucanase-like"/>
</dbReference>